<reference evidence="4 5" key="1">
    <citation type="journal article" date="2023" name="Commun. Biol.">
        <title>Genome analysis of Parmales, the sister group of diatoms, reveals the evolutionary specialization of diatoms from phago-mixotrophs to photoautotrophs.</title>
        <authorList>
            <person name="Ban H."/>
            <person name="Sato S."/>
            <person name="Yoshikawa S."/>
            <person name="Yamada K."/>
            <person name="Nakamura Y."/>
            <person name="Ichinomiya M."/>
            <person name="Sato N."/>
            <person name="Blanc-Mathieu R."/>
            <person name="Endo H."/>
            <person name="Kuwata A."/>
            <person name="Ogata H."/>
        </authorList>
    </citation>
    <scope>NUCLEOTIDE SEQUENCE [LARGE SCALE GENOMIC DNA]</scope>
</reference>
<proteinExistence type="inferred from homology"/>
<protein>
    <recommendedName>
        <fullName evidence="1">acylphosphatase</fullName>
        <ecNumber evidence="1">3.6.1.7</ecNumber>
    </recommendedName>
</protein>
<comment type="similarity">
    <text evidence="2">Belongs to the acylphosphatase family.</text>
</comment>
<dbReference type="Gene3D" id="3.30.70.100">
    <property type="match status" value="1"/>
</dbReference>
<keyword evidence="5" id="KW-1185">Reference proteome</keyword>
<gene>
    <name evidence="4" type="ORF">TeGR_g11822</name>
</gene>
<comment type="catalytic activity">
    <reaction evidence="1">
        <text>an acyl phosphate + H2O = a carboxylate + phosphate + H(+)</text>
        <dbReference type="Rhea" id="RHEA:14965"/>
        <dbReference type="ChEBI" id="CHEBI:15377"/>
        <dbReference type="ChEBI" id="CHEBI:15378"/>
        <dbReference type="ChEBI" id="CHEBI:29067"/>
        <dbReference type="ChEBI" id="CHEBI:43474"/>
        <dbReference type="ChEBI" id="CHEBI:59918"/>
        <dbReference type="EC" id="3.6.1.7"/>
    </reaction>
</comment>
<evidence type="ECO:0000256" key="2">
    <source>
        <dbReference type="RuleBase" id="RU004168"/>
    </source>
</evidence>
<organism evidence="4 5">
    <name type="scientific">Tetraparma gracilis</name>
    <dbReference type="NCBI Taxonomy" id="2962635"/>
    <lineage>
        <taxon>Eukaryota</taxon>
        <taxon>Sar</taxon>
        <taxon>Stramenopiles</taxon>
        <taxon>Ochrophyta</taxon>
        <taxon>Bolidophyceae</taxon>
        <taxon>Parmales</taxon>
        <taxon>Triparmaceae</taxon>
        <taxon>Tetraparma</taxon>
    </lineage>
</organism>
<dbReference type="PROSITE" id="PS51160">
    <property type="entry name" value="ACYLPHOSPHATASE_3"/>
    <property type="match status" value="1"/>
</dbReference>
<dbReference type="InterPro" id="IPR001792">
    <property type="entry name" value="Acylphosphatase-like_dom"/>
</dbReference>
<evidence type="ECO:0000256" key="1">
    <source>
        <dbReference type="PROSITE-ProRule" id="PRU00520"/>
    </source>
</evidence>
<comment type="caution">
    <text evidence="4">The sequence shown here is derived from an EMBL/GenBank/DDBJ whole genome shotgun (WGS) entry which is preliminary data.</text>
</comment>
<evidence type="ECO:0000313" key="4">
    <source>
        <dbReference type="EMBL" id="GMI21249.1"/>
    </source>
</evidence>
<dbReference type="Proteomes" id="UP001165060">
    <property type="component" value="Unassembled WGS sequence"/>
</dbReference>
<keyword evidence="1" id="KW-0378">Hydrolase</keyword>
<dbReference type="EC" id="3.6.1.7" evidence="1"/>
<accession>A0ABQ6M817</accession>
<feature type="non-terminal residue" evidence="4">
    <location>
        <position position="1"/>
    </location>
</feature>
<feature type="active site" evidence="1">
    <location>
        <position position="37"/>
    </location>
</feature>
<feature type="domain" description="Acylphosphatase-like" evidence="3">
    <location>
        <begin position="3"/>
        <end position="102"/>
    </location>
</feature>
<dbReference type="SUPFAM" id="SSF54975">
    <property type="entry name" value="Acylphosphatase/BLUF domain-like"/>
    <property type="match status" value="1"/>
</dbReference>
<name>A0ABQ6M817_9STRA</name>
<evidence type="ECO:0000313" key="5">
    <source>
        <dbReference type="Proteomes" id="UP001165060"/>
    </source>
</evidence>
<evidence type="ECO:0000259" key="3">
    <source>
        <dbReference type="PROSITE" id="PS51160"/>
    </source>
</evidence>
<dbReference type="Pfam" id="PF00708">
    <property type="entry name" value="Acylphosphatase"/>
    <property type="match status" value="1"/>
</dbReference>
<dbReference type="EMBL" id="BRYB01000043">
    <property type="protein sequence ID" value="GMI21249.1"/>
    <property type="molecule type" value="Genomic_DNA"/>
</dbReference>
<sequence length="135" mass="14081">FYGFRYSISGPKVHGVGMRAAIQAKADALSCFGWAQNVPGGGPGGGDAVVGEARCGKRAGAEMRDFVEKGLYPAGSQVDGAEIRVYDDTKIKLHFSHFKILDDGRVTCFRDQPHMCKAEEGAGAGEGGGGGGDEL</sequence>
<feature type="active site" evidence="1">
    <location>
        <position position="19"/>
    </location>
</feature>
<dbReference type="InterPro" id="IPR036046">
    <property type="entry name" value="Acylphosphatase-like_dom_sf"/>
</dbReference>